<evidence type="ECO:0000256" key="3">
    <source>
        <dbReference type="ARBA" id="ARBA00022989"/>
    </source>
</evidence>
<reference evidence="6 7" key="1">
    <citation type="submission" date="2008-11" db="EMBL/GenBank/DDBJ databases">
        <title>Draft genome sequence of Bacteroides pectinophilus (ATCC 43243).</title>
        <authorList>
            <person name="Sudarsanam P."/>
            <person name="Ley R."/>
            <person name="Guruge J."/>
            <person name="Turnbaugh P.J."/>
            <person name="Mahowald M."/>
            <person name="Liep D."/>
            <person name="Gordon J."/>
        </authorList>
    </citation>
    <scope>NUCLEOTIDE SEQUENCE [LARGE SCALE GENOMIC DNA]</scope>
    <source>
        <strain evidence="6 7">ATCC 43243</strain>
    </source>
</reference>
<gene>
    <name evidence="6" type="ORF">BACPEC_03154</name>
</gene>
<keyword evidence="2 5" id="KW-0812">Transmembrane</keyword>
<dbReference type="HOGENOM" id="CLU_056469_2_2_9"/>
<evidence type="ECO:0000256" key="2">
    <source>
        <dbReference type="ARBA" id="ARBA00022692"/>
    </source>
</evidence>
<dbReference type="Pfam" id="PF02361">
    <property type="entry name" value="CbiQ"/>
    <property type="match status" value="1"/>
</dbReference>
<keyword evidence="3 5" id="KW-1133">Transmembrane helix</keyword>
<feature type="transmembrane region" description="Helical" evidence="5">
    <location>
        <begin position="151"/>
        <end position="171"/>
    </location>
</feature>
<feature type="transmembrane region" description="Helical" evidence="5">
    <location>
        <begin position="108"/>
        <end position="130"/>
    </location>
</feature>
<keyword evidence="4 5" id="KW-0472">Membrane</keyword>
<evidence type="ECO:0008006" key="8">
    <source>
        <dbReference type="Google" id="ProtNLM"/>
    </source>
</evidence>
<dbReference type="EMBL" id="ABVQ01000037">
    <property type="protein sequence ID" value="EEC56645.1"/>
    <property type="molecule type" value="Genomic_DNA"/>
</dbReference>
<dbReference type="STRING" id="483218.BACPEC_03154"/>
<dbReference type="InterPro" id="IPR003339">
    <property type="entry name" value="ABC/ECF_trnsptr_transmembrane"/>
</dbReference>
<proteinExistence type="predicted"/>
<evidence type="ECO:0000256" key="1">
    <source>
        <dbReference type="ARBA" id="ARBA00004141"/>
    </source>
</evidence>
<feature type="transmembrane region" description="Helical" evidence="5">
    <location>
        <begin position="65"/>
        <end position="88"/>
    </location>
</feature>
<feature type="transmembrane region" description="Helical" evidence="5">
    <location>
        <begin position="30"/>
        <end position="53"/>
    </location>
</feature>
<comment type="caution">
    <text evidence="6">The sequence shown here is derived from an EMBL/GenBank/DDBJ whole genome shotgun (WGS) entry which is preliminary data.</text>
</comment>
<dbReference type="PANTHER" id="PTHR33514:SF13">
    <property type="entry name" value="PROTEIN ABCI12, CHLOROPLASTIC"/>
    <property type="match status" value="1"/>
</dbReference>
<comment type="subcellular location">
    <subcellularLocation>
        <location evidence="1">Membrane</location>
        <topology evidence="1">Multi-pass membrane protein</topology>
    </subcellularLocation>
</comment>
<evidence type="ECO:0000313" key="6">
    <source>
        <dbReference type="EMBL" id="EEC56645.1"/>
    </source>
</evidence>
<dbReference type="CDD" id="cd16914">
    <property type="entry name" value="EcfT"/>
    <property type="match status" value="1"/>
</dbReference>
<evidence type="ECO:0000313" key="7">
    <source>
        <dbReference type="Proteomes" id="UP000003136"/>
    </source>
</evidence>
<sequence length="271" mass="30629">MLKDITIGQYYQTQSPIHKLDPRVKLVGTMVFLISLFLGRNIIMYVIATLFLAAMIKISNVPFKFMVRGLKSIVFIAIFSAVFNLFLTDGEPIVQFWIFRLTWEGVEMASFMVIRLIYLIIGSSLMTLTTTPNDLTDGLEKGLGFLNKVRVPVHEIAMMMSIALRFIPILIEETDKIMKAQMARGADFEHGSLMQRAKAMIPILVPLFVSAFRRANELATAMEARCYHGGEGRTKMRPLKYKACDHRAYLVLALYLALMIAIRVLRGGALI</sequence>
<dbReference type="AlphaFoldDB" id="B7AWQ4"/>
<evidence type="ECO:0000256" key="5">
    <source>
        <dbReference type="SAM" id="Phobius"/>
    </source>
</evidence>
<feature type="transmembrane region" description="Helical" evidence="5">
    <location>
        <begin position="246"/>
        <end position="265"/>
    </location>
</feature>
<organism evidence="6 7">
    <name type="scientific">[Bacteroides] pectinophilus ATCC 43243</name>
    <dbReference type="NCBI Taxonomy" id="483218"/>
    <lineage>
        <taxon>Bacteria</taxon>
        <taxon>Bacillati</taxon>
        <taxon>Bacillota</taxon>
        <taxon>Clostridia</taxon>
        <taxon>Eubacteriales</taxon>
    </lineage>
</organism>
<dbReference type="Proteomes" id="UP000003136">
    <property type="component" value="Unassembled WGS sequence"/>
</dbReference>
<keyword evidence="7" id="KW-1185">Reference proteome</keyword>
<protein>
    <recommendedName>
        <fullName evidence="8">Energy-coupling factor transporter transmembrane protein EcfT</fullName>
    </recommendedName>
</protein>
<accession>B7AWQ4</accession>
<evidence type="ECO:0000256" key="4">
    <source>
        <dbReference type="ARBA" id="ARBA00023136"/>
    </source>
</evidence>
<reference evidence="6 7" key="2">
    <citation type="submission" date="2008-11" db="EMBL/GenBank/DDBJ databases">
        <authorList>
            <person name="Fulton L."/>
            <person name="Clifton S."/>
            <person name="Fulton B."/>
            <person name="Xu J."/>
            <person name="Minx P."/>
            <person name="Pepin K.H."/>
            <person name="Johnson M."/>
            <person name="Bhonagiri V."/>
            <person name="Nash W.E."/>
            <person name="Mardis E.R."/>
            <person name="Wilson R.K."/>
        </authorList>
    </citation>
    <scope>NUCLEOTIDE SEQUENCE [LARGE SCALE GENOMIC DNA]</scope>
    <source>
        <strain evidence="6 7">ATCC 43243</strain>
    </source>
</reference>
<name>B7AWQ4_9FIRM</name>
<dbReference type="eggNOG" id="COG0619">
    <property type="taxonomic scope" value="Bacteria"/>
</dbReference>
<dbReference type="GO" id="GO:0005886">
    <property type="term" value="C:plasma membrane"/>
    <property type="evidence" value="ECO:0007669"/>
    <property type="project" value="TreeGrafter"/>
</dbReference>
<dbReference type="PANTHER" id="PTHR33514">
    <property type="entry name" value="PROTEIN ABCI12, CHLOROPLASTIC"/>
    <property type="match status" value="1"/>
</dbReference>